<dbReference type="SMART" id="SM00181">
    <property type="entry name" value="EGF"/>
    <property type="match status" value="10"/>
</dbReference>
<protein>
    <submittedName>
        <fullName evidence="12">Delta-like protein</fullName>
    </submittedName>
</protein>
<evidence type="ECO:0000313" key="11">
    <source>
        <dbReference type="Proteomes" id="UP000038045"/>
    </source>
</evidence>
<evidence type="ECO:0000256" key="3">
    <source>
        <dbReference type="ARBA" id="ARBA00022737"/>
    </source>
</evidence>
<dbReference type="PANTHER" id="PTHR12916:SF4">
    <property type="entry name" value="UNINFLATABLE, ISOFORM C"/>
    <property type="match status" value="1"/>
</dbReference>
<evidence type="ECO:0000256" key="6">
    <source>
        <dbReference type="PROSITE-ProRule" id="PRU00076"/>
    </source>
</evidence>
<feature type="disulfide bond" evidence="6">
    <location>
        <begin position="296"/>
        <end position="305"/>
    </location>
</feature>
<feature type="domain" description="EGF-like" evidence="8">
    <location>
        <begin position="229"/>
        <end position="268"/>
    </location>
</feature>
<dbReference type="InterPro" id="IPR000152">
    <property type="entry name" value="EGF-type_Asp/Asn_hydroxyl_site"/>
</dbReference>
<feature type="domain" description="EGF-like" evidence="8">
    <location>
        <begin position="270"/>
        <end position="306"/>
    </location>
</feature>
<dbReference type="PANTHER" id="PTHR12916">
    <property type="entry name" value="CYTOCHROME C OXIDASE POLYPEPTIDE VIC-2"/>
    <property type="match status" value="1"/>
</dbReference>
<feature type="disulfide bond" evidence="6">
    <location>
        <begin position="217"/>
        <end position="226"/>
    </location>
</feature>
<dbReference type="Gene3D" id="2.10.50.10">
    <property type="entry name" value="Tumor Necrosis Factor Receptor, subunit A, domain 2"/>
    <property type="match status" value="3"/>
</dbReference>
<dbReference type="PROSITE" id="PS01187">
    <property type="entry name" value="EGF_CA"/>
    <property type="match status" value="2"/>
</dbReference>
<keyword evidence="2" id="KW-0732">Signal</keyword>
<name>A0A0N4ZHL7_PARTI</name>
<feature type="domain" description="EGF-like" evidence="8">
    <location>
        <begin position="347"/>
        <end position="383"/>
    </location>
</feature>
<organism evidence="11 12">
    <name type="scientific">Parastrongyloides trichosuri</name>
    <name type="common">Possum-specific nematode worm</name>
    <dbReference type="NCBI Taxonomy" id="131310"/>
    <lineage>
        <taxon>Eukaryota</taxon>
        <taxon>Metazoa</taxon>
        <taxon>Ecdysozoa</taxon>
        <taxon>Nematoda</taxon>
        <taxon>Chromadorea</taxon>
        <taxon>Rhabditida</taxon>
        <taxon>Tylenchina</taxon>
        <taxon>Panagrolaimomorpha</taxon>
        <taxon>Strongyloidoidea</taxon>
        <taxon>Strongyloididae</taxon>
        <taxon>Parastrongyloides</taxon>
    </lineage>
</organism>
<feature type="disulfide bond" evidence="6">
    <location>
        <begin position="63"/>
        <end position="72"/>
    </location>
</feature>
<feature type="domain" description="EGF-like" evidence="8">
    <location>
        <begin position="1"/>
        <end position="36"/>
    </location>
</feature>
<dbReference type="Gene3D" id="2.10.25.10">
    <property type="entry name" value="Laminin"/>
    <property type="match status" value="10"/>
</dbReference>
<keyword evidence="4 6" id="KW-1015">Disulfide bond</keyword>
<feature type="domain" description="EGF-like" evidence="8">
    <location>
        <begin position="75"/>
        <end position="111"/>
    </location>
</feature>
<dbReference type="GO" id="GO:0005112">
    <property type="term" value="F:Notch binding"/>
    <property type="evidence" value="ECO:0007669"/>
    <property type="project" value="TreeGrafter"/>
</dbReference>
<dbReference type="FunFam" id="2.10.25.10:FF:000472">
    <property type="entry name" value="Uncharacterized protein, isoform A"/>
    <property type="match status" value="1"/>
</dbReference>
<feature type="disulfide bond" evidence="6">
    <location>
        <begin position="258"/>
        <end position="267"/>
    </location>
</feature>
<dbReference type="Pfam" id="PF12661">
    <property type="entry name" value="hEGF"/>
    <property type="match status" value="4"/>
</dbReference>
<evidence type="ECO:0000256" key="5">
    <source>
        <dbReference type="ARBA" id="ARBA00023180"/>
    </source>
</evidence>
<dbReference type="SUPFAM" id="SSF49899">
    <property type="entry name" value="Concanavalin A-like lectins/glucanases"/>
    <property type="match status" value="1"/>
</dbReference>
<reference evidence="12" key="1">
    <citation type="submission" date="2017-02" db="UniProtKB">
        <authorList>
            <consortium name="WormBaseParasite"/>
        </authorList>
    </citation>
    <scope>IDENTIFICATION</scope>
</reference>
<evidence type="ECO:0000259" key="9">
    <source>
        <dbReference type="PROSITE" id="PS50825"/>
    </source>
</evidence>
<dbReference type="Pfam" id="PF00008">
    <property type="entry name" value="EGF"/>
    <property type="match status" value="5"/>
</dbReference>
<feature type="domain" description="HYR" evidence="9">
    <location>
        <begin position="612"/>
        <end position="694"/>
    </location>
</feature>
<dbReference type="Gene3D" id="2.60.120.200">
    <property type="match status" value="1"/>
</dbReference>
<feature type="domain" description="EGF-like" evidence="8">
    <location>
        <begin position="151"/>
        <end position="189"/>
    </location>
</feature>
<dbReference type="SUPFAM" id="SSF57184">
    <property type="entry name" value="Growth factor receptor domain"/>
    <property type="match status" value="2"/>
</dbReference>
<evidence type="ECO:0000256" key="1">
    <source>
        <dbReference type="ARBA" id="ARBA00022536"/>
    </source>
</evidence>
<comment type="caution">
    <text evidence="6">Lacks conserved residue(s) required for the propagation of feature annotation.</text>
</comment>
<dbReference type="InterPro" id="IPR000436">
    <property type="entry name" value="Sushi_SCR_CCP_dom"/>
</dbReference>
<feature type="disulfide bond" evidence="6">
    <location>
        <begin position="373"/>
        <end position="382"/>
    </location>
</feature>
<feature type="disulfide bond" evidence="6">
    <location>
        <begin position="42"/>
        <end position="52"/>
    </location>
</feature>
<dbReference type="WBParaSite" id="PTRK_0000741500.1">
    <property type="protein sequence ID" value="PTRK_0000741500.1"/>
    <property type="gene ID" value="PTRK_0000741500"/>
</dbReference>
<dbReference type="InterPro" id="IPR000742">
    <property type="entry name" value="EGF"/>
</dbReference>
<dbReference type="GO" id="GO:0007219">
    <property type="term" value="P:Notch signaling pathway"/>
    <property type="evidence" value="ECO:0007669"/>
    <property type="project" value="TreeGrafter"/>
</dbReference>
<keyword evidence="3" id="KW-0677">Repeat</keyword>
<evidence type="ECO:0000259" key="8">
    <source>
        <dbReference type="PROSITE" id="PS50026"/>
    </source>
</evidence>
<keyword evidence="7" id="KW-0768">Sushi</keyword>
<dbReference type="PROSITE" id="PS00022">
    <property type="entry name" value="EGF_1"/>
    <property type="match status" value="10"/>
</dbReference>
<dbReference type="STRING" id="131310.A0A0N4ZHL7"/>
<feature type="disulfide bond" evidence="6">
    <location>
        <begin position="335"/>
        <end position="344"/>
    </location>
</feature>
<dbReference type="FunFam" id="2.10.25.10:FF:000230">
    <property type="entry name" value="Delta-like protein"/>
    <property type="match status" value="1"/>
</dbReference>
<evidence type="ECO:0000259" key="10">
    <source>
        <dbReference type="PROSITE" id="PS50923"/>
    </source>
</evidence>
<dbReference type="Pfam" id="PF13385">
    <property type="entry name" value="Laminin_G_3"/>
    <property type="match status" value="1"/>
</dbReference>
<feature type="domain" description="EGF-like" evidence="8">
    <location>
        <begin position="113"/>
        <end position="149"/>
    </location>
</feature>
<dbReference type="GO" id="GO:0005509">
    <property type="term" value="F:calcium ion binding"/>
    <property type="evidence" value="ECO:0007669"/>
    <property type="project" value="InterPro"/>
</dbReference>
<evidence type="ECO:0000256" key="7">
    <source>
        <dbReference type="PROSITE-ProRule" id="PRU00302"/>
    </source>
</evidence>
<keyword evidence="1 6" id="KW-0245">EGF-like domain</keyword>
<evidence type="ECO:0000256" key="2">
    <source>
        <dbReference type="ARBA" id="ARBA00022729"/>
    </source>
</evidence>
<dbReference type="InterPro" id="IPR013032">
    <property type="entry name" value="EGF-like_CS"/>
</dbReference>
<proteinExistence type="predicted"/>
<dbReference type="InterPro" id="IPR011641">
    <property type="entry name" value="Tyr-kin_ephrin_A/B_rcpt-like"/>
</dbReference>
<dbReference type="Pfam" id="PF07699">
    <property type="entry name" value="Ephrin_rec_like"/>
    <property type="match status" value="3"/>
</dbReference>
<accession>A0A0N4ZHL7</accession>
<feature type="disulfide bond" evidence="6">
    <location>
        <begin position="160"/>
        <end position="177"/>
    </location>
</feature>
<feature type="disulfide bond" evidence="6">
    <location>
        <begin position="179"/>
        <end position="188"/>
    </location>
</feature>
<dbReference type="PROSITE" id="PS50026">
    <property type="entry name" value="EGF_3"/>
    <property type="match status" value="10"/>
</dbReference>
<dbReference type="FunFam" id="2.10.25.10:FF:000117">
    <property type="entry name" value="Delta-like protein"/>
    <property type="match status" value="1"/>
</dbReference>
<dbReference type="PROSITE" id="PS50825">
    <property type="entry name" value="HYR"/>
    <property type="match status" value="1"/>
</dbReference>
<dbReference type="InterPro" id="IPR001881">
    <property type="entry name" value="EGF-like_Ca-bd_dom"/>
</dbReference>
<feature type="disulfide bond" evidence="6">
    <location>
        <begin position="101"/>
        <end position="110"/>
    </location>
</feature>
<evidence type="ECO:0000313" key="12">
    <source>
        <dbReference type="WBParaSite" id="PTRK_0000741500.1"/>
    </source>
</evidence>
<dbReference type="GO" id="GO:0048666">
    <property type="term" value="P:neuron development"/>
    <property type="evidence" value="ECO:0007669"/>
    <property type="project" value="UniProtKB-ARBA"/>
</dbReference>
<dbReference type="SMART" id="SM01411">
    <property type="entry name" value="Ephrin_rec_like"/>
    <property type="match status" value="3"/>
</dbReference>
<feature type="disulfide bond" evidence="6">
    <location>
        <begin position="26"/>
        <end position="35"/>
    </location>
</feature>
<dbReference type="InterPro" id="IPR013320">
    <property type="entry name" value="ConA-like_dom_sf"/>
</dbReference>
<dbReference type="Proteomes" id="UP000038045">
    <property type="component" value="Unplaced"/>
</dbReference>
<dbReference type="InterPro" id="IPR018097">
    <property type="entry name" value="EGF_Ca-bd_CS"/>
</dbReference>
<dbReference type="GO" id="GO:0000902">
    <property type="term" value="P:cell morphogenesis"/>
    <property type="evidence" value="ECO:0007669"/>
    <property type="project" value="UniProtKB-ARBA"/>
</dbReference>
<dbReference type="GO" id="GO:0005886">
    <property type="term" value="C:plasma membrane"/>
    <property type="evidence" value="ECO:0007669"/>
    <property type="project" value="UniProtKB-ARBA"/>
</dbReference>
<dbReference type="SUPFAM" id="SSF57196">
    <property type="entry name" value="EGF/Laminin"/>
    <property type="match status" value="7"/>
</dbReference>
<feature type="domain" description="EGF-like" evidence="8">
    <location>
        <begin position="191"/>
        <end position="227"/>
    </location>
</feature>
<dbReference type="CDD" id="cd00054">
    <property type="entry name" value="EGF_CA"/>
    <property type="match status" value="5"/>
</dbReference>
<keyword evidence="5" id="KW-0325">Glycoprotein</keyword>
<dbReference type="InterPro" id="IPR003410">
    <property type="entry name" value="HYR_dom"/>
</dbReference>
<dbReference type="PROSITE" id="PS50923">
    <property type="entry name" value="SUSHI"/>
    <property type="match status" value="1"/>
</dbReference>
<feature type="disulfide bond" evidence="6">
    <location>
        <begin position="139"/>
        <end position="148"/>
    </location>
</feature>
<keyword evidence="11" id="KW-1185">Reference proteome</keyword>
<dbReference type="SMART" id="SM00179">
    <property type="entry name" value="EGF_CA"/>
    <property type="match status" value="10"/>
</dbReference>
<evidence type="ECO:0000256" key="4">
    <source>
        <dbReference type="ARBA" id="ARBA00023157"/>
    </source>
</evidence>
<feature type="domain" description="EGF-like" evidence="8">
    <location>
        <begin position="308"/>
        <end position="345"/>
    </location>
</feature>
<feature type="domain" description="EGF-like" evidence="8">
    <location>
        <begin position="38"/>
        <end position="73"/>
    </location>
</feature>
<sequence length="1094" mass="122431">MDDCATNPCAFNATCTDLVNDFQCNCPNGFTGKRCEEKVDICETNPCYHGSCVDSLFSRKCICEPGWGGEACDFNINECENNPCKNNGTCIDVINGFECQCLASYYGSVCQYRTNYCALESCQNGGICINNNDSFECDCPEGFEGKKCEIDVDECRTSKCYPQGTLKCKDGINKYECICKKGFVGKYCNEKVDECSKNPCYNNGICSINENGINCKCQRGWKGEFCQEEINMCTLLSNPCNNNGICIPLPNESYYCSCPDGVSGTNCDNLPNLCLGEPCLNGGTCISHGTYSECHCLPSFTGPGCQYKIDVCSDDFCKNDGECIKDQNDMFKCKCQFGFTGDKCEININDCLNNNCPDAAKCVDQINNYECICPFNKTGLACDKLVDVDYDLKFLNGIEIAEASMSVPVEFNGNGLSISIWVKFDHSSNGGGSILTLYDSEEKNYSKNSREILKLTDEGCFVNLFKNEKSVVLRFPHNQPINDGNWNHIVFIWNNLGTYSLIWNSIRLMQDTGYGEGKQLVGNFWIKLGSNNDDKKMFVGSITRVNLWNRIINFDTEIPLMVKDCQGAEDIFDGLVTRFTGYNKIKGKVERISKSTCGRRTLKNRENVVSLLNEPEIVVKYCPDDILISTNLRQSNVSWKEPVFETTTGAKIIRIERNLRPGQVFTRGDYMVLYVAHDENNNFVECHFNIYVSTNYCIQPEDPINGLQACESWGPNNSYKACSITCHDGYEFPLEASSFYSCSAEGLWRPNINKNIFKYPNCAKSHNANRVIMININYPNSGICNNAAKNTLAEKLYQRLQYLNTKWVICNDDSFEGDSRAINCPHLNVTVECTQKMSNRVRRNDDELQSQIFNVAIQMGVKRDSETSQNIKIIDLLKSEILLNDIFNLNQVIPNGSPDLSSFKIENIYYCGFGTVLKNDVCVPCSPGTAFNIKTNKCEYCPIGTYQSREGELSCVQCPDTTTTIGIGSVTPDECKPSCEPGHYFNTQTSICEECGVGMYQPEKGKFECYACGVGQTTLLSHSVSADDCRDECPDGEQMTIAGVCQNCPIGTYRTKGQQRQCELCPEGTTTEFTRSTHKLECNILYVKKIHKDR</sequence>
<dbReference type="PROSITE" id="PS01186">
    <property type="entry name" value="EGF_2"/>
    <property type="match status" value="6"/>
</dbReference>
<feature type="domain" description="Sushi" evidence="10">
    <location>
        <begin position="695"/>
        <end position="764"/>
    </location>
</feature>
<dbReference type="Pfam" id="PF02494">
    <property type="entry name" value="HYR"/>
    <property type="match status" value="1"/>
</dbReference>
<dbReference type="GO" id="GO:0042063">
    <property type="term" value="P:gliogenesis"/>
    <property type="evidence" value="ECO:0007669"/>
    <property type="project" value="UniProtKB-ARBA"/>
</dbReference>
<dbReference type="FunFam" id="2.10.50.10:FF:000018">
    <property type="entry name" value="Sushi, von Willebrand factor type A, EGF and pentraxin domain-containing 1"/>
    <property type="match status" value="1"/>
</dbReference>
<dbReference type="InterPro" id="IPR009030">
    <property type="entry name" value="Growth_fac_rcpt_cys_sf"/>
</dbReference>
<dbReference type="AlphaFoldDB" id="A0A0N4ZHL7"/>
<dbReference type="PROSITE" id="PS00010">
    <property type="entry name" value="ASX_HYDROXYL"/>
    <property type="match status" value="5"/>
</dbReference>